<feature type="signal peptide" evidence="2">
    <location>
        <begin position="1"/>
        <end position="22"/>
    </location>
</feature>
<organism evidence="3 4">
    <name type="scientific">Methylobacterium gnaphalii</name>
    <dbReference type="NCBI Taxonomy" id="1010610"/>
    <lineage>
        <taxon>Bacteria</taxon>
        <taxon>Pseudomonadati</taxon>
        <taxon>Pseudomonadota</taxon>
        <taxon>Alphaproteobacteria</taxon>
        <taxon>Hyphomicrobiales</taxon>
        <taxon>Methylobacteriaceae</taxon>
        <taxon>Methylobacterium</taxon>
    </lineage>
</organism>
<reference evidence="3 4" key="1">
    <citation type="submission" date="2019-07" db="EMBL/GenBank/DDBJ databases">
        <title>Whole genome shotgun sequence of Methylobacterium gnaphalii NBRC 107716.</title>
        <authorList>
            <person name="Hosoyama A."/>
            <person name="Uohara A."/>
            <person name="Ohji S."/>
            <person name="Ichikawa N."/>
        </authorList>
    </citation>
    <scope>NUCLEOTIDE SEQUENCE [LARGE SCALE GENOMIC DNA]</scope>
    <source>
        <strain evidence="3 4">NBRC 107716</strain>
    </source>
</reference>
<dbReference type="AlphaFoldDB" id="A0A512JHY3"/>
<feature type="region of interest" description="Disordered" evidence="1">
    <location>
        <begin position="24"/>
        <end position="78"/>
    </location>
</feature>
<feature type="compositionally biased region" description="Basic and acidic residues" evidence="1">
    <location>
        <begin position="48"/>
        <end position="78"/>
    </location>
</feature>
<feature type="chain" id="PRO_5022227699" description="Pentapeptide MXKDX repeat protein" evidence="2">
    <location>
        <begin position="23"/>
        <end position="78"/>
    </location>
</feature>
<protein>
    <recommendedName>
        <fullName evidence="5">Pentapeptide MXKDX repeat protein</fullName>
    </recommendedName>
</protein>
<dbReference type="RefSeq" id="WP_147045855.1">
    <property type="nucleotide sequence ID" value="NZ_BJZV01000006.1"/>
</dbReference>
<accession>A0A512JHY3</accession>
<keyword evidence="2" id="KW-0732">Signal</keyword>
<gene>
    <name evidence="3" type="ORF">MGN01_13780</name>
</gene>
<sequence>MRHSLATAACAAFLALSAPAFAEEAKPAGAATESMKADHMKSGSGHTDSMKSDGAMKKDGGAMMKKDSMEKKDSMSKH</sequence>
<evidence type="ECO:0000313" key="3">
    <source>
        <dbReference type="EMBL" id="GEP09533.1"/>
    </source>
</evidence>
<proteinExistence type="predicted"/>
<dbReference type="Proteomes" id="UP000321750">
    <property type="component" value="Unassembled WGS sequence"/>
</dbReference>
<evidence type="ECO:0000256" key="2">
    <source>
        <dbReference type="SAM" id="SignalP"/>
    </source>
</evidence>
<evidence type="ECO:0008006" key="5">
    <source>
        <dbReference type="Google" id="ProtNLM"/>
    </source>
</evidence>
<name>A0A512JHY3_9HYPH</name>
<evidence type="ECO:0000256" key="1">
    <source>
        <dbReference type="SAM" id="MobiDB-lite"/>
    </source>
</evidence>
<dbReference type="EMBL" id="BJZV01000006">
    <property type="protein sequence ID" value="GEP09533.1"/>
    <property type="molecule type" value="Genomic_DNA"/>
</dbReference>
<comment type="caution">
    <text evidence="3">The sequence shown here is derived from an EMBL/GenBank/DDBJ whole genome shotgun (WGS) entry which is preliminary data.</text>
</comment>
<evidence type="ECO:0000313" key="4">
    <source>
        <dbReference type="Proteomes" id="UP000321750"/>
    </source>
</evidence>
<keyword evidence="4" id="KW-1185">Reference proteome</keyword>